<evidence type="ECO:0000256" key="1">
    <source>
        <dbReference type="SAM" id="SignalP"/>
    </source>
</evidence>
<reference evidence="3" key="1">
    <citation type="submission" date="2015-11" db="EMBL/GenBank/DDBJ databases">
        <title>De novo transcriptome assembly of four potential Pierce s Disease insect vectors from Arizona vineyards.</title>
        <authorList>
            <person name="Tassone E.E."/>
        </authorList>
    </citation>
    <scope>NUCLEOTIDE SEQUENCE</scope>
</reference>
<proteinExistence type="predicted"/>
<dbReference type="GO" id="GO:0034333">
    <property type="term" value="P:adherens junction assembly"/>
    <property type="evidence" value="ECO:0007669"/>
    <property type="project" value="TreeGrafter"/>
</dbReference>
<dbReference type="PANTHER" id="PTHR12658:SF0">
    <property type="entry name" value="TUBULIN-SPECIFIC CHAPERONE D"/>
    <property type="match status" value="1"/>
</dbReference>
<sequence length="159" mass="18134">RIVIPFLSFLELLLSSQCLAEVVEDPENSFARKIIDFTKKTIVKTGHSKKLTGSANVFCELIRVGGAVMRLSFAQLGIFLCHRYLWLRRQTSYKLYEALTMCLDNMGLDPTTQEEVLEIVGNTAWDNLSTEEVREKRNTLFRLLNLTPPRKIVGRSAPE</sequence>
<dbReference type="GO" id="GO:0070830">
    <property type="term" value="P:bicellular tight junction assembly"/>
    <property type="evidence" value="ECO:0007669"/>
    <property type="project" value="TreeGrafter"/>
</dbReference>
<dbReference type="Pfam" id="PF12612">
    <property type="entry name" value="TFCD_C"/>
    <property type="match status" value="1"/>
</dbReference>
<dbReference type="PANTHER" id="PTHR12658">
    <property type="entry name" value="BETA-TUBULIN COFACTOR D"/>
    <property type="match status" value="1"/>
</dbReference>
<evidence type="ECO:0000259" key="2">
    <source>
        <dbReference type="Pfam" id="PF12612"/>
    </source>
</evidence>
<accession>A0A1B6LYN3</accession>
<feature type="domain" description="Tubulin-folding cofactor D C-terminal" evidence="2">
    <location>
        <begin position="1"/>
        <end position="50"/>
    </location>
</feature>
<dbReference type="GO" id="GO:0007023">
    <property type="term" value="P:post-chaperonin tubulin folding pathway"/>
    <property type="evidence" value="ECO:0007669"/>
    <property type="project" value="InterPro"/>
</dbReference>
<dbReference type="InterPro" id="IPR033162">
    <property type="entry name" value="TBCD"/>
</dbReference>
<dbReference type="AlphaFoldDB" id="A0A1B6LYN3"/>
<dbReference type="GO" id="GO:0007021">
    <property type="term" value="P:tubulin complex assembly"/>
    <property type="evidence" value="ECO:0007669"/>
    <property type="project" value="InterPro"/>
</dbReference>
<organism evidence="3">
    <name type="scientific">Graphocephala atropunctata</name>
    <dbReference type="NCBI Taxonomy" id="36148"/>
    <lineage>
        <taxon>Eukaryota</taxon>
        <taxon>Metazoa</taxon>
        <taxon>Ecdysozoa</taxon>
        <taxon>Arthropoda</taxon>
        <taxon>Hexapoda</taxon>
        <taxon>Insecta</taxon>
        <taxon>Pterygota</taxon>
        <taxon>Neoptera</taxon>
        <taxon>Paraneoptera</taxon>
        <taxon>Hemiptera</taxon>
        <taxon>Auchenorrhyncha</taxon>
        <taxon>Membracoidea</taxon>
        <taxon>Cicadellidae</taxon>
        <taxon>Cicadellinae</taxon>
        <taxon>Cicadellini</taxon>
        <taxon>Graphocephala</taxon>
    </lineage>
</organism>
<protein>
    <recommendedName>
        <fullName evidence="2">Tubulin-folding cofactor D C-terminal domain-containing protein</fullName>
    </recommendedName>
</protein>
<keyword evidence="1" id="KW-0732">Signal</keyword>
<dbReference type="EMBL" id="GEBQ01011176">
    <property type="protein sequence ID" value="JAT28801.1"/>
    <property type="molecule type" value="Transcribed_RNA"/>
</dbReference>
<dbReference type="GO" id="GO:0005096">
    <property type="term" value="F:GTPase activator activity"/>
    <property type="evidence" value="ECO:0007669"/>
    <property type="project" value="InterPro"/>
</dbReference>
<dbReference type="GO" id="GO:0016328">
    <property type="term" value="C:lateral plasma membrane"/>
    <property type="evidence" value="ECO:0007669"/>
    <property type="project" value="TreeGrafter"/>
</dbReference>
<dbReference type="InterPro" id="IPR022577">
    <property type="entry name" value="TBCD_C"/>
</dbReference>
<feature type="chain" id="PRO_5008587715" description="Tubulin-folding cofactor D C-terminal domain-containing protein" evidence="1">
    <location>
        <begin position="21"/>
        <end position="159"/>
    </location>
</feature>
<feature type="signal peptide" evidence="1">
    <location>
        <begin position="1"/>
        <end position="20"/>
    </location>
</feature>
<name>A0A1B6LYN3_9HEMI</name>
<dbReference type="GO" id="GO:0000226">
    <property type="term" value="P:microtubule cytoskeleton organization"/>
    <property type="evidence" value="ECO:0007669"/>
    <property type="project" value="TreeGrafter"/>
</dbReference>
<dbReference type="GO" id="GO:0048487">
    <property type="term" value="F:beta-tubulin binding"/>
    <property type="evidence" value="ECO:0007669"/>
    <property type="project" value="InterPro"/>
</dbReference>
<feature type="non-terminal residue" evidence="3">
    <location>
        <position position="1"/>
    </location>
</feature>
<gene>
    <name evidence="3" type="ORF">g.37015</name>
</gene>
<evidence type="ECO:0000313" key="3">
    <source>
        <dbReference type="EMBL" id="JAT28801.1"/>
    </source>
</evidence>